<keyword evidence="4" id="KW-1185">Reference proteome</keyword>
<feature type="compositionally biased region" description="Pro residues" evidence="1">
    <location>
        <begin position="335"/>
        <end position="350"/>
    </location>
</feature>
<feature type="compositionally biased region" description="Low complexity" evidence="1">
    <location>
        <begin position="351"/>
        <end position="362"/>
    </location>
</feature>
<dbReference type="AlphaFoldDB" id="D0LYV0"/>
<proteinExistence type="predicted"/>
<name>D0LYV0_HALO1</name>
<gene>
    <name evidence="3" type="ordered locus">Hoch_1872</name>
</gene>
<accession>D0LYV0</accession>
<protein>
    <submittedName>
        <fullName evidence="3">Uncharacterized protein</fullName>
    </submittedName>
</protein>
<evidence type="ECO:0000256" key="2">
    <source>
        <dbReference type="SAM" id="SignalP"/>
    </source>
</evidence>
<feature type="signal peptide" evidence="2">
    <location>
        <begin position="1"/>
        <end position="20"/>
    </location>
</feature>
<dbReference type="EMBL" id="CP001804">
    <property type="protein sequence ID" value="ACY14420.1"/>
    <property type="molecule type" value="Genomic_DNA"/>
</dbReference>
<feature type="chain" id="PRO_5003011040" evidence="2">
    <location>
        <begin position="21"/>
        <end position="424"/>
    </location>
</feature>
<evidence type="ECO:0000313" key="4">
    <source>
        <dbReference type="Proteomes" id="UP000001880"/>
    </source>
</evidence>
<sequence>MTRVLRAVPVSIVLAAGALACVAGCVTTMPPAAGPQSSERYTAGPHSAYPASQSSPSEGPSCVVGETLAPSMREAWTQQWQAVAAVHQAGASQPSASASWACATLDAFVYDCPAWDSRAAAWQVDACALALREDIAVGRARADALLRGPDSGAMRAQIVGEAVDEPWIDAEAPAQVRRSLARLQALPAAAAAHPALIAEARALIADAQAIGDAYLMIDSTDASCGGLRVLSEHALQANRYAAAILGRALAARRDAALAATWKEFGRVLARAYAGSAAGAPQQPGEAADWLGVLASRAACYDADAAAVMQRAATGLRQRAAAAASPDPGQSSGFAPAPPPAPAAAPVPVPATNPADAASAPPAQAAPPAPADGKRLEDAPGASWLEVSDSGGYCCRVCSRGKACGDSCIARNRTCRRGPGCACDG</sequence>
<feature type="region of interest" description="Disordered" evidence="1">
    <location>
        <begin position="34"/>
        <end position="62"/>
    </location>
</feature>
<organism evidence="3 4">
    <name type="scientific">Haliangium ochraceum (strain DSM 14365 / JCM 11303 / SMP-2)</name>
    <dbReference type="NCBI Taxonomy" id="502025"/>
    <lineage>
        <taxon>Bacteria</taxon>
        <taxon>Pseudomonadati</taxon>
        <taxon>Myxococcota</taxon>
        <taxon>Polyangia</taxon>
        <taxon>Haliangiales</taxon>
        <taxon>Kofleriaceae</taxon>
        <taxon>Haliangium</taxon>
    </lineage>
</organism>
<dbReference type="eggNOG" id="ENOG5033GS4">
    <property type="taxonomic scope" value="Bacteria"/>
</dbReference>
<reference evidence="3 4" key="1">
    <citation type="journal article" date="2010" name="Stand. Genomic Sci.">
        <title>Complete genome sequence of Haliangium ochraceum type strain (SMP-2).</title>
        <authorList>
            <consortium name="US DOE Joint Genome Institute (JGI-PGF)"/>
            <person name="Ivanova N."/>
            <person name="Daum C."/>
            <person name="Lang E."/>
            <person name="Abt B."/>
            <person name="Kopitz M."/>
            <person name="Saunders E."/>
            <person name="Lapidus A."/>
            <person name="Lucas S."/>
            <person name="Glavina Del Rio T."/>
            <person name="Nolan M."/>
            <person name="Tice H."/>
            <person name="Copeland A."/>
            <person name="Cheng J.F."/>
            <person name="Chen F."/>
            <person name="Bruce D."/>
            <person name="Goodwin L."/>
            <person name="Pitluck S."/>
            <person name="Mavromatis K."/>
            <person name="Pati A."/>
            <person name="Mikhailova N."/>
            <person name="Chen A."/>
            <person name="Palaniappan K."/>
            <person name="Land M."/>
            <person name="Hauser L."/>
            <person name="Chang Y.J."/>
            <person name="Jeffries C.D."/>
            <person name="Detter J.C."/>
            <person name="Brettin T."/>
            <person name="Rohde M."/>
            <person name="Goker M."/>
            <person name="Bristow J."/>
            <person name="Markowitz V."/>
            <person name="Eisen J.A."/>
            <person name="Hugenholtz P."/>
            <person name="Kyrpides N.C."/>
            <person name="Klenk H.P."/>
        </authorList>
    </citation>
    <scope>NUCLEOTIDE SEQUENCE [LARGE SCALE GENOMIC DNA]</scope>
    <source>
        <strain evidence="4">DSM 14365 / CIP 107738 / JCM 11303 / AJ 13395 / SMP-2</strain>
    </source>
</reference>
<evidence type="ECO:0000313" key="3">
    <source>
        <dbReference type="EMBL" id="ACY14420.1"/>
    </source>
</evidence>
<dbReference type="PROSITE" id="PS51257">
    <property type="entry name" value="PROKAR_LIPOPROTEIN"/>
    <property type="match status" value="1"/>
</dbReference>
<feature type="compositionally biased region" description="Low complexity" evidence="1">
    <location>
        <begin position="318"/>
        <end position="334"/>
    </location>
</feature>
<keyword evidence="2" id="KW-0732">Signal</keyword>
<dbReference type="HOGENOM" id="CLU_646851_0_0_7"/>
<dbReference type="Proteomes" id="UP000001880">
    <property type="component" value="Chromosome"/>
</dbReference>
<feature type="region of interest" description="Disordered" evidence="1">
    <location>
        <begin position="318"/>
        <end position="376"/>
    </location>
</feature>
<dbReference type="KEGG" id="hoh:Hoch_1872"/>
<evidence type="ECO:0000256" key="1">
    <source>
        <dbReference type="SAM" id="MobiDB-lite"/>
    </source>
</evidence>